<keyword evidence="4" id="KW-0648">Protein biosynthesis</keyword>
<dbReference type="GO" id="GO:0005634">
    <property type="term" value="C:nucleus"/>
    <property type="evidence" value="ECO:0007669"/>
    <property type="project" value="UniProtKB-SubCell"/>
</dbReference>
<dbReference type="SUPFAM" id="SSF47616">
    <property type="entry name" value="GST C-terminal domain-like"/>
    <property type="match status" value="1"/>
</dbReference>
<evidence type="ECO:0000259" key="7">
    <source>
        <dbReference type="Pfam" id="PF18569"/>
    </source>
</evidence>
<protein>
    <submittedName>
        <fullName evidence="9">Probable aminoacyl tRNA synthase complex-interacting multifunctional protein 2 isoform X2</fullName>
    </submittedName>
</protein>
<gene>
    <name evidence="9" type="primary">LOC108737646</name>
</gene>
<name>A0A7F5REH7_AGRPL</name>
<evidence type="ECO:0000256" key="5">
    <source>
        <dbReference type="ARBA" id="ARBA00023242"/>
    </source>
</evidence>
<evidence type="ECO:0000313" key="9">
    <source>
        <dbReference type="RefSeq" id="XP_025834384.1"/>
    </source>
</evidence>
<sequence length="251" mass="28383">MAVLENQQKEILQQLVELKNQMLEIKKTLQSNKADLGLKSSPKKLPSSSLKIENVPDLIVNANPKNPPYSLLCIQRLWSNIINLKVKTYTHSTISKITKEAERLSSELEGFKCTESIPVISLRLIWKNVGADVELLVRHYPIMGEVNVLRYLSRLLQGPFNYELSPKCLEIDSVLDLCYLLLCSKSKGERINLLQQLDKKLGKSGWFCDSSSVSIADIAAQSTLKNIPSNEINQNLTKWLQKCTQQITCKV</sequence>
<keyword evidence="3" id="KW-0963">Cytoplasm</keyword>
<dbReference type="RefSeq" id="XP_025834384.1">
    <property type="nucleotide sequence ID" value="XM_025978599.1"/>
</dbReference>
<reference evidence="9" key="1">
    <citation type="submission" date="2025-08" db="UniProtKB">
        <authorList>
            <consortium name="RefSeq"/>
        </authorList>
    </citation>
    <scope>IDENTIFICATION</scope>
    <source>
        <tissue evidence="9">Entire body</tissue>
    </source>
</reference>
<dbReference type="CTD" id="7965"/>
<dbReference type="GO" id="GO:0005829">
    <property type="term" value="C:cytosol"/>
    <property type="evidence" value="ECO:0007669"/>
    <property type="project" value="UniProtKB-SubCell"/>
</dbReference>
<evidence type="ECO:0000313" key="8">
    <source>
        <dbReference type="Proteomes" id="UP000192223"/>
    </source>
</evidence>
<dbReference type="PANTHER" id="PTHR13438">
    <property type="entry name" value="AMINOACYL TRNA SYNTHASE COMPLEX-INTERACTING MULTIFUNCTIONAL PROTEIN"/>
    <property type="match status" value="1"/>
</dbReference>
<evidence type="ECO:0000256" key="1">
    <source>
        <dbReference type="ARBA" id="ARBA00004123"/>
    </source>
</evidence>
<dbReference type="GO" id="GO:0017101">
    <property type="term" value="C:aminoacyl-tRNA synthetase multienzyme complex"/>
    <property type="evidence" value="ECO:0007669"/>
    <property type="project" value="InterPro"/>
</dbReference>
<dbReference type="Proteomes" id="UP000192223">
    <property type="component" value="Unplaced"/>
</dbReference>
<dbReference type="PANTHER" id="PTHR13438:SF2">
    <property type="entry name" value="AMINOACYL TRNA SYNTHASE COMPLEX-INTERACTING MULTIFUNCTIONAL PROTEIN 2"/>
    <property type="match status" value="1"/>
</dbReference>
<feature type="coiled-coil region" evidence="6">
    <location>
        <begin position="1"/>
        <end position="35"/>
    </location>
</feature>
<accession>A0A7F5REH7</accession>
<dbReference type="Pfam" id="PF18569">
    <property type="entry name" value="Thioredoxin_16"/>
    <property type="match status" value="1"/>
</dbReference>
<feature type="domain" description="AIMP2 thioredoxin-like" evidence="7">
    <location>
        <begin position="54"/>
        <end position="139"/>
    </location>
</feature>
<organism evidence="8 9">
    <name type="scientific">Agrilus planipennis</name>
    <name type="common">Emerald ash borer</name>
    <name type="synonym">Agrilus marcopoli</name>
    <dbReference type="NCBI Taxonomy" id="224129"/>
    <lineage>
        <taxon>Eukaryota</taxon>
        <taxon>Metazoa</taxon>
        <taxon>Ecdysozoa</taxon>
        <taxon>Arthropoda</taxon>
        <taxon>Hexapoda</taxon>
        <taxon>Insecta</taxon>
        <taxon>Pterygota</taxon>
        <taxon>Neoptera</taxon>
        <taxon>Endopterygota</taxon>
        <taxon>Coleoptera</taxon>
        <taxon>Polyphaga</taxon>
        <taxon>Elateriformia</taxon>
        <taxon>Buprestoidea</taxon>
        <taxon>Buprestidae</taxon>
        <taxon>Agrilinae</taxon>
        <taxon>Agrilus</taxon>
    </lineage>
</organism>
<dbReference type="Gene3D" id="1.20.1050.130">
    <property type="match status" value="1"/>
</dbReference>
<keyword evidence="8" id="KW-1185">Reference proteome</keyword>
<proteinExistence type="predicted"/>
<evidence type="ECO:0000256" key="4">
    <source>
        <dbReference type="ARBA" id="ARBA00022917"/>
    </source>
</evidence>
<keyword evidence="5" id="KW-0539">Nucleus</keyword>
<dbReference type="InterPro" id="IPR042360">
    <property type="entry name" value="AIMP2"/>
</dbReference>
<evidence type="ECO:0000256" key="6">
    <source>
        <dbReference type="SAM" id="Coils"/>
    </source>
</evidence>
<dbReference type="GeneID" id="108737646"/>
<evidence type="ECO:0000256" key="2">
    <source>
        <dbReference type="ARBA" id="ARBA00004514"/>
    </source>
</evidence>
<dbReference type="InterPro" id="IPR041503">
    <property type="entry name" value="AIMP2_thioredoxin"/>
</dbReference>
<dbReference type="OrthoDB" id="424586at2759"/>
<evidence type="ECO:0000256" key="3">
    <source>
        <dbReference type="ARBA" id="ARBA00022490"/>
    </source>
</evidence>
<dbReference type="AlphaFoldDB" id="A0A7F5REH7"/>
<keyword evidence="6" id="KW-0175">Coiled coil</keyword>
<dbReference type="GO" id="GO:0006412">
    <property type="term" value="P:translation"/>
    <property type="evidence" value="ECO:0007669"/>
    <property type="project" value="UniProtKB-KW"/>
</dbReference>
<comment type="subcellular location">
    <subcellularLocation>
        <location evidence="2">Cytoplasm</location>
        <location evidence="2">Cytosol</location>
    </subcellularLocation>
    <subcellularLocation>
        <location evidence="1">Nucleus</location>
    </subcellularLocation>
</comment>
<dbReference type="InterPro" id="IPR036282">
    <property type="entry name" value="Glutathione-S-Trfase_C_sf"/>
</dbReference>